<dbReference type="InterPro" id="IPR021799">
    <property type="entry name" value="PIN-like_prokaryotic"/>
</dbReference>
<dbReference type="EMBL" id="BEYQ01000005">
    <property type="protein sequence ID" value="GBD52720.1"/>
    <property type="molecule type" value="Genomic_DNA"/>
</dbReference>
<accession>A0A2H6BRD7</accession>
<protein>
    <submittedName>
        <fullName evidence="1">Uncharacterized protein</fullName>
    </submittedName>
</protein>
<comment type="caution">
    <text evidence="1">The sequence shown here is derived from an EMBL/GenBank/DDBJ whole genome shotgun (WGS) entry which is preliminary data.</text>
</comment>
<sequence length="164" mass="18766">MVISMKIVFNSSPLIFLSQLGFLEKFLDSNDNFYLPATVQQEINAKQDQSSETLNKLINQQKLIILNIKLISLANSLNERLGKGESDAITLGIELQTDYIILDDFAARKEALRLGLNVKGTLAIIRKLLKEGKIEIENLESFYQRLREINFRVKREIFESIFGD</sequence>
<evidence type="ECO:0000313" key="2">
    <source>
        <dbReference type="Proteomes" id="UP000236321"/>
    </source>
</evidence>
<proteinExistence type="predicted"/>
<dbReference type="Pfam" id="PF11848">
    <property type="entry name" value="DUF3368"/>
    <property type="match status" value="1"/>
</dbReference>
<dbReference type="Proteomes" id="UP000236321">
    <property type="component" value="Unassembled WGS sequence"/>
</dbReference>
<dbReference type="PANTHER" id="PTHR39550:SF1">
    <property type="entry name" value="SLL0658 PROTEIN"/>
    <property type="match status" value="1"/>
</dbReference>
<dbReference type="AlphaFoldDB" id="A0A2H6BRD7"/>
<name>A0A2H6BRD7_MICAE</name>
<evidence type="ECO:0000313" key="1">
    <source>
        <dbReference type="EMBL" id="GBD52720.1"/>
    </source>
</evidence>
<organism evidence="1 2">
    <name type="scientific">Microcystis aeruginosa NIES-298</name>
    <dbReference type="NCBI Taxonomy" id="449468"/>
    <lineage>
        <taxon>Bacteria</taxon>
        <taxon>Bacillati</taxon>
        <taxon>Cyanobacteriota</taxon>
        <taxon>Cyanophyceae</taxon>
        <taxon>Oscillatoriophycideae</taxon>
        <taxon>Chroococcales</taxon>
        <taxon>Microcystaceae</taxon>
        <taxon>Microcystis</taxon>
    </lineage>
</organism>
<reference evidence="2" key="1">
    <citation type="submission" date="2017-12" db="EMBL/GenBank/DDBJ databases">
        <title>Improved Draft Genome Sequence of Microcystis aeruginosa NIES-298, a Microcystin-Producing Cyanobacterium from Lake Kasumigaura, Japan.</title>
        <authorList>
            <person name="Yamaguchi H."/>
            <person name="Suzuki S."/>
            <person name="Kawachi M."/>
        </authorList>
    </citation>
    <scope>NUCLEOTIDE SEQUENCE [LARGE SCALE GENOMIC DNA]</scope>
    <source>
        <strain evidence="2">NIES-298</strain>
    </source>
</reference>
<gene>
    <name evidence="1" type="ORF">BGM30_18130</name>
</gene>
<dbReference type="PANTHER" id="PTHR39550">
    <property type="entry name" value="SLL0658 PROTEIN"/>
    <property type="match status" value="1"/>
</dbReference>